<evidence type="ECO:0000256" key="9">
    <source>
        <dbReference type="ARBA" id="ARBA00023012"/>
    </source>
</evidence>
<comment type="catalytic activity">
    <reaction evidence="1">
        <text>ATP + protein L-histidine = ADP + protein N-phospho-L-histidine.</text>
        <dbReference type="EC" id="2.7.13.3"/>
    </reaction>
</comment>
<reference evidence="15" key="1">
    <citation type="submission" date="2022-11" db="EMBL/GenBank/DDBJ databases">
        <title>Description of Microcella daejonensis nov. sp, isolated from riverside soil.</title>
        <authorList>
            <person name="Molina K.M."/>
            <person name="Kim S.B."/>
        </authorList>
    </citation>
    <scope>NUCLEOTIDE SEQUENCE</scope>
    <source>
        <strain evidence="15">MMS21-STM12</strain>
    </source>
</reference>
<protein>
    <recommendedName>
        <fullName evidence="3">histidine kinase</fullName>
        <ecNumber evidence="3">2.7.13.3</ecNumber>
    </recommendedName>
</protein>
<evidence type="ECO:0000256" key="2">
    <source>
        <dbReference type="ARBA" id="ARBA00004236"/>
    </source>
</evidence>
<evidence type="ECO:0000256" key="4">
    <source>
        <dbReference type="ARBA" id="ARBA00022553"/>
    </source>
</evidence>
<dbReference type="Gene3D" id="6.10.340.10">
    <property type="match status" value="1"/>
</dbReference>
<keyword evidence="4" id="KW-0597">Phosphoprotein</keyword>
<accession>A0A9E8S9J9</accession>
<dbReference type="CDD" id="cd00075">
    <property type="entry name" value="HATPase"/>
    <property type="match status" value="1"/>
</dbReference>
<dbReference type="SMART" id="SM00304">
    <property type="entry name" value="HAMP"/>
    <property type="match status" value="1"/>
</dbReference>
<keyword evidence="7 15" id="KW-0418">Kinase</keyword>
<dbReference type="InterPro" id="IPR004358">
    <property type="entry name" value="Sig_transdc_His_kin-like_C"/>
</dbReference>
<dbReference type="EC" id="2.7.13.3" evidence="3"/>
<evidence type="ECO:0000313" key="16">
    <source>
        <dbReference type="Proteomes" id="UP001164706"/>
    </source>
</evidence>
<feature type="domain" description="Histidine kinase" evidence="13">
    <location>
        <begin position="288"/>
        <end position="494"/>
    </location>
</feature>
<dbReference type="InterPro" id="IPR036097">
    <property type="entry name" value="HisK_dim/P_sf"/>
</dbReference>
<evidence type="ECO:0000259" key="14">
    <source>
        <dbReference type="PROSITE" id="PS50885"/>
    </source>
</evidence>
<dbReference type="InterPro" id="IPR005467">
    <property type="entry name" value="His_kinase_dom"/>
</dbReference>
<dbReference type="Gene3D" id="3.30.565.10">
    <property type="entry name" value="Histidine kinase-like ATPase, C-terminal domain"/>
    <property type="match status" value="1"/>
</dbReference>
<sequence length="526" mass="55657">MSRVVPLPQWSVRSRILAVILIITTVGMIVAGVSSYFVQRDADIAAIDEELLAVVAAARTVVVEGPGATATSTEEPPAADPAAPAEPESAPTWTSAREALGAVIGRIIPGRYESTLGLVDGSTAWLPSVEVVFALQEDVGFVDRVWEETRGGEVILGTALTPEIEDVGAIRYVAAPLTVEGGTDEGVFVAAVDVQREVDEVGEAFVTFAWIAAITVVVIAGVGWLLAGRLLAPLRRLREAAEQITGSDVSQRIPITGKDDLAALTETVNDMLARLDGTLTAQRQLLDDVRHELKTPITIVRGHLELLDPRRPTEVRAARDIAIEELDRMSELVTDIDALAQAERGQVLTEPVDVADLTQSVFAKAQAIPGHEWRLERSVAAVAPLSPSRITQAWLQLADNAAKYSPEGSTIRIGSSAYQGAIELWVADEGPGIPPEAQSRIFERFGRIDTGRGVQGSGLGLPIVAAIARAHDGYVSLSSSSAGSRFGIVIPVPSEAPLPPPAVELPASTGALLTTPPARRSGTEEN</sequence>
<gene>
    <name evidence="15" type="ORF">OVN18_00770</name>
</gene>
<dbReference type="InterPro" id="IPR003594">
    <property type="entry name" value="HATPase_dom"/>
</dbReference>
<name>A0A9E8S9J9_9MICO</name>
<dbReference type="Proteomes" id="UP001164706">
    <property type="component" value="Chromosome"/>
</dbReference>
<dbReference type="SMART" id="SM00388">
    <property type="entry name" value="HisKA"/>
    <property type="match status" value="1"/>
</dbReference>
<feature type="transmembrane region" description="Helical" evidence="12">
    <location>
        <begin position="16"/>
        <end position="38"/>
    </location>
</feature>
<evidence type="ECO:0000259" key="13">
    <source>
        <dbReference type="PROSITE" id="PS50109"/>
    </source>
</evidence>
<feature type="region of interest" description="Disordered" evidence="11">
    <location>
        <begin position="66"/>
        <end position="91"/>
    </location>
</feature>
<dbReference type="GO" id="GO:0000155">
    <property type="term" value="F:phosphorelay sensor kinase activity"/>
    <property type="evidence" value="ECO:0007669"/>
    <property type="project" value="InterPro"/>
</dbReference>
<evidence type="ECO:0000256" key="10">
    <source>
        <dbReference type="ARBA" id="ARBA00023136"/>
    </source>
</evidence>
<dbReference type="CDD" id="cd06225">
    <property type="entry name" value="HAMP"/>
    <property type="match status" value="1"/>
</dbReference>
<dbReference type="PROSITE" id="PS50109">
    <property type="entry name" value="HIS_KIN"/>
    <property type="match status" value="1"/>
</dbReference>
<dbReference type="SUPFAM" id="SSF158472">
    <property type="entry name" value="HAMP domain-like"/>
    <property type="match status" value="1"/>
</dbReference>
<evidence type="ECO:0000256" key="5">
    <source>
        <dbReference type="ARBA" id="ARBA00022679"/>
    </source>
</evidence>
<evidence type="ECO:0000256" key="7">
    <source>
        <dbReference type="ARBA" id="ARBA00022777"/>
    </source>
</evidence>
<dbReference type="Gene3D" id="1.10.287.130">
    <property type="match status" value="1"/>
</dbReference>
<keyword evidence="8 12" id="KW-1133">Transmembrane helix</keyword>
<evidence type="ECO:0000256" key="3">
    <source>
        <dbReference type="ARBA" id="ARBA00012438"/>
    </source>
</evidence>
<dbReference type="RefSeq" id="WP_267781360.1">
    <property type="nucleotide sequence ID" value="NZ_CP113089.1"/>
</dbReference>
<dbReference type="Pfam" id="PF00512">
    <property type="entry name" value="HisKA"/>
    <property type="match status" value="1"/>
</dbReference>
<dbReference type="InterPro" id="IPR003661">
    <property type="entry name" value="HisK_dim/P_dom"/>
</dbReference>
<dbReference type="PANTHER" id="PTHR45436:SF5">
    <property type="entry name" value="SENSOR HISTIDINE KINASE TRCS"/>
    <property type="match status" value="1"/>
</dbReference>
<evidence type="ECO:0000256" key="12">
    <source>
        <dbReference type="SAM" id="Phobius"/>
    </source>
</evidence>
<dbReference type="AlphaFoldDB" id="A0A9E8S9J9"/>
<keyword evidence="5" id="KW-0808">Transferase</keyword>
<dbReference type="Pfam" id="PF02518">
    <property type="entry name" value="HATPase_c"/>
    <property type="match status" value="1"/>
</dbReference>
<dbReference type="PRINTS" id="PR00344">
    <property type="entry name" value="BCTRLSENSOR"/>
</dbReference>
<evidence type="ECO:0000313" key="15">
    <source>
        <dbReference type="EMBL" id="WAB81591.1"/>
    </source>
</evidence>
<dbReference type="SUPFAM" id="SSF55874">
    <property type="entry name" value="ATPase domain of HSP90 chaperone/DNA topoisomerase II/histidine kinase"/>
    <property type="match status" value="1"/>
</dbReference>
<dbReference type="InterPro" id="IPR050428">
    <property type="entry name" value="TCS_sensor_his_kinase"/>
</dbReference>
<dbReference type="EMBL" id="CP113089">
    <property type="protein sequence ID" value="WAB81591.1"/>
    <property type="molecule type" value="Genomic_DNA"/>
</dbReference>
<dbReference type="InterPro" id="IPR036890">
    <property type="entry name" value="HATPase_C_sf"/>
</dbReference>
<evidence type="ECO:0000256" key="11">
    <source>
        <dbReference type="SAM" id="MobiDB-lite"/>
    </source>
</evidence>
<feature type="domain" description="HAMP" evidence="14">
    <location>
        <begin position="228"/>
        <end position="280"/>
    </location>
</feature>
<dbReference type="KEGG" id="mdb:OVN18_00770"/>
<dbReference type="CDD" id="cd00082">
    <property type="entry name" value="HisKA"/>
    <property type="match status" value="1"/>
</dbReference>
<proteinExistence type="predicted"/>
<dbReference type="GO" id="GO:0005886">
    <property type="term" value="C:plasma membrane"/>
    <property type="evidence" value="ECO:0007669"/>
    <property type="project" value="UniProtKB-SubCell"/>
</dbReference>
<dbReference type="SMART" id="SM00387">
    <property type="entry name" value="HATPase_c"/>
    <property type="match status" value="1"/>
</dbReference>
<evidence type="ECO:0000256" key="1">
    <source>
        <dbReference type="ARBA" id="ARBA00000085"/>
    </source>
</evidence>
<dbReference type="PROSITE" id="PS50885">
    <property type="entry name" value="HAMP"/>
    <property type="match status" value="1"/>
</dbReference>
<feature type="transmembrane region" description="Helical" evidence="12">
    <location>
        <begin position="204"/>
        <end position="227"/>
    </location>
</feature>
<evidence type="ECO:0000256" key="8">
    <source>
        <dbReference type="ARBA" id="ARBA00022989"/>
    </source>
</evidence>
<evidence type="ECO:0000256" key="6">
    <source>
        <dbReference type="ARBA" id="ARBA00022692"/>
    </source>
</evidence>
<keyword evidence="6 12" id="KW-0812">Transmembrane</keyword>
<dbReference type="SUPFAM" id="SSF47384">
    <property type="entry name" value="Homodimeric domain of signal transducing histidine kinase"/>
    <property type="match status" value="1"/>
</dbReference>
<keyword evidence="10 12" id="KW-0472">Membrane</keyword>
<keyword evidence="16" id="KW-1185">Reference proteome</keyword>
<dbReference type="Pfam" id="PF00672">
    <property type="entry name" value="HAMP"/>
    <property type="match status" value="1"/>
</dbReference>
<dbReference type="PANTHER" id="PTHR45436">
    <property type="entry name" value="SENSOR HISTIDINE KINASE YKOH"/>
    <property type="match status" value="1"/>
</dbReference>
<organism evidence="15 16">
    <name type="scientific">Microcella daejeonensis</name>
    <dbReference type="NCBI Taxonomy" id="2994971"/>
    <lineage>
        <taxon>Bacteria</taxon>
        <taxon>Bacillati</taxon>
        <taxon>Actinomycetota</taxon>
        <taxon>Actinomycetes</taxon>
        <taxon>Micrococcales</taxon>
        <taxon>Microbacteriaceae</taxon>
        <taxon>Microcella</taxon>
    </lineage>
</organism>
<keyword evidence="9" id="KW-0902">Two-component regulatory system</keyword>
<comment type="subcellular location">
    <subcellularLocation>
        <location evidence="2">Cell membrane</location>
    </subcellularLocation>
</comment>
<dbReference type="InterPro" id="IPR003660">
    <property type="entry name" value="HAMP_dom"/>
</dbReference>
<feature type="region of interest" description="Disordered" evidence="11">
    <location>
        <begin position="499"/>
        <end position="526"/>
    </location>
</feature>